<dbReference type="SUPFAM" id="SSF52833">
    <property type="entry name" value="Thioredoxin-like"/>
    <property type="match status" value="1"/>
</dbReference>
<dbReference type="GO" id="GO:0006749">
    <property type="term" value="P:glutathione metabolic process"/>
    <property type="evidence" value="ECO:0007669"/>
    <property type="project" value="TreeGrafter"/>
</dbReference>
<accession>A0A261XUL0</accession>
<name>A0A261XUL0_9FUNG</name>
<dbReference type="AlphaFoldDB" id="A0A261XUL0"/>
<feature type="domain" description="GST N-terminal" evidence="1">
    <location>
        <begin position="8"/>
        <end position="96"/>
    </location>
</feature>
<reference evidence="2 3" key="1">
    <citation type="journal article" date="2017" name="Mycologia">
        <title>Bifiguratus adelaidae, gen. et sp. nov., a new member of Mucoromycotina in endophytic and soil-dwelling habitats.</title>
        <authorList>
            <person name="Torres-Cruz T.J."/>
            <person name="Billingsley Tobias T.L."/>
            <person name="Almatruk M."/>
            <person name="Hesse C."/>
            <person name="Kuske C.R."/>
            <person name="Desiro A."/>
            <person name="Benucci G.M."/>
            <person name="Bonito G."/>
            <person name="Stajich J.E."/>
            <person name="Dunlap C."/>
            <person name="Arnold A.E."/>
            <person name="Porras-Alfaro A."/>
        </authorList>
    </citation>
    <scope>NUCLEOTIDE SEQUENCE [LARGE SCALE GENOMIC DNA]</scope>
    <source>
        <strain evidence="2 3">AZ0501</strain>
    </source>
</reference>
<proteinExistence type="predicted"/>
<sequence length="234" mass="26950">MNPILSKYNIELEYFNCHARAEFIRIYLHDHGVPFTDLRRTRPEWHTIKSDPEKFTPERYPFGQMPVLRLLSKDTGKVEETISGSLVILGFFQGPPDRGFKSGMIIDGANTMEEQVWDSTWNPDWDSSEEIAKLAKMVQRFLGYIERLLDGSYEPLLWDGKNLTAAGAITLQALVTAAFFMKDGETYPPILDAFYKKVKASSKAWPYLTSEDHSEQRLCMSEYATIDRLHTRIL</sequence>
<dbReference type="InterPro" id="IPR004045">
    <property type="entry name" value="Glutathione_S-Trfase_N"/>
</dbReference>
<protein>
    <recommendedName>
        <fullName evidence="1">GST N-terminal domain-containing protein</fullName>
    </recommendedName>
</protein>
<dbReference type="EMBL" id="MVBO01000196">
    <property type="protein sequence ID" value="OZJ02055.1"/>
    <property type="molecule type" value="Genomic_DNA"/>
</dbReference>
<comment type="caution">
    <text evidence="2">The sequence shown here is derived from an EMBL/GenBank/DDBJ whole genome shotgun (WGS) entry which is preliminary data.</text>
</comment>
<gene>
    <name evidence="2" type="ORF">BZG36_05375</name>
</gene>
<dbReference type="Proteomes" id="UP000242875">
    <property type="component" value="Unassembled WGS sequence"/>
</dbReference>
<evidence type="ECO:0000259" key="1">
    <source>
        <dbReference type="PROSITE" id="PS50404"/>
    </source>
</evidence>
<evidence type="ECO:0000313" key="2">
    <source>
        <dbReference type="EMBL" id="OZJ02055.1"/>
    </source>
</evidence>
<dbReference type="Gene3D" id="1.20.1050.130">
    <property type="match status" value="1"/>
</dbReference>
<dbReference type="GO" id="GO:0004364">
    <property type="term" value="F:glutathione transferase activity"/>
    <property type="evidence" value="ECO:0007669"/>
    <property type="project" value="TreeGrafter"/>
</dbReference>
<keyword evidence="3" id="KW-1185">Reference proteome</keyword>
<dbReference type="PROSITE" id="PS50404">
    <property type="entry name" value="GST_NTER"/>
    <property type="match status" value="1"/>
</dbReference>
<dbReference type="InterPro" id="IPR036249">
    <property type="entry name" value="Thioredoxin-like_sf"/>
</dbReference>
<dbReference type="PANTHER" id="PTHR11571">
    <property type="entry name" value="GLUTATHIONE S-TRANSFERASE"/>
    <property type="match status" value="1"/>
</dbReference>
<evidence type="ECO:0000313" key="3">
    <source>
        <dbReference type="Proteomes" id="UP000242875"/>
    </source>
</evidence>
<dbReference type="OrthoDB" id="414243at2759"/>
<dbReference type="InterPro" id="IPR050213">
    <property type="entry name" value="GST_superfamily"/>
</dbReference>
<organism evidence="2 3">
    <name type="scientific">Bifiguratus adelaidae</name>
    <dbReference type="NCBI Taxonomy" id="1938954"/>
    <lineage>
        <taxon>Eukaryota</taxon>
        <taxon>Fungi</taxon>
        <taxon>Fungi incertae sedis</taxon>
        <taxon>Mucoromycota</taxon>
        <taxon>Mucoromycotina</taxon>
        <taxon>Endogonomycetes</taxon>
        <taxon>Endogonales</taxon>
        <taxon>Endogonales incertae sedis</taxon>
        <taxon>Bifiguratus</taxon>
    </lineage>
</organism>